<evidence type="ECO:0000313" key="6">
    <source>
        <dbReference type="EMBL" id="VFB16676.1"/>
    </source>
</evidence>
<dbReference type="GO" id="GO:0016887">
    <property type="term" value="F:ATP hydrolysis activity"/>
    <property type="evidence" value="ECO:0007669"/>
    <property type="project" value="InterPro"/>
</dbReference>
<keyword evidence="7" id="KW-1185">Reference proteome</keyword>
<evidence type="ECO:0000256" key="4">
    <source>
        <dbReference type="ARBA" id="ARBA00022840"/>
    </source>
</evidence>
<evidence type="ECO:0000259" key="5">
    <source>
        <dbReference type="PROSITE" id="PS50893"/>
    </source>
</evidence>
<dbReference type="PROSITE" id="PS50893">
    <property type="entry name" value="ABC_TRANSPORTER_2"/>
    <property type="match status" value="1"/>
</dbReference>
<dbReference type="EMBL" id="CAACYI010000001">
    <property type="protein sequence ID" value="VFB16676.1"/>
    <property type="molecule type" value="Genomic_DNA"/>
</dbReference>
<organism evidence="6 7">
    <name type="scientific">Urinicoccus massiliensis</name>
    <dbReference type="NCBI Taxonomy" id="1723382"/>
    <lineage>
        <taxon>Bacteria</taxon>
        <taxon>Bacillati</taxon>
        <taxon>Bacillota</taxon>
        <taxon>Tissierellia</taxon>
        <taxon>Tissierellales</taxon>
        <taxon>Peptoniphilaceae</taxon>
        <taxon>Urinicoccus</taxon>
    </lineage>
</organism>
<keyword evidence="2" id="KW-0813">Transport</keyword>
<dbReference type="Pfam" id="PF00005">
    <property type="entry name" value="ABC_tran"/>
    <property type="match status" value="1"/>
</dbReference>
<dbReference type="PANTHER" id="PTHR43335:SF2">
    <property type="entry name" value="ABC TRANSPORTER, ATP-BINDING PROTEIN"/>
    <property type="match status" value="1"/>
</dbReference>
<feature type="domain" description="ABC transporter" evidence="5">
    <location>
        <begin position="3"/>
        <end position="231"/>
    </location>
</feature>
<comment type="similarity">
    <text evidence="1">Belongs to the ABC transporter superfamily.</text>
</comment>
<comment type="caution">
    <text evidence="6">The sequence shown here is derived from an EMBL/GenBank/DDBJ whole genome shotgun (WGS) entry which is preliminary data.</text>
</comment>
<dbReference type="Proteomes" id="UP000377798">
    <property type="component" value="Unassembled WGS sequence"/>
</dbReference>
<evidence type="ECO:0000256" key="1">
    <source>
        <dbReference type="ARBA" id="ARBA00005417"/>
    </source>
</evidence>
<dbReference type="AlphaFoldDB" id="A0A8H2QSA5"/>
<dbReference type="PROSITE" id="PS00211">
    <property type="entry name" value="ABC_TRANSPORTER_1"/>
    <property type="match status" value="1"/>
</dbReference>
<evidence type="ECO:0000256" key="2">
    <source>
        <dbReference type="ARBA" id="ARBA00022448"/>
    </source>
</evidence>
<dbReference type="RefSeq" id="WP_131749346.1">
    <property type="nucleotide sequence ID" value="NZ_CAACYI010000001.1"/>
</dbReference>
<dbReference type="InterPro" id="IPR003593">
    <property type="entry name" value="AAA+_ATPase"/>
</dbReference>
<dbReference type="InterPro" id="IPR003439">
    <property type="entry name" value="ABC_transporter-like_ATP-bd"/>
</dbReference>
<dbReference type="Gene3D" id="3.40.50.300">
    <property type="entry name" value="P-loop containing nucleotide triphosphate hydrolases"/>
    <property type="match status" value="1"/>
</dbReference>
<dbReference type="GO" id="GO:0005524">
    <property type="term" value="F:ATP binding"/>
    <property type="evidence" value="ECO:0007669"/>
    <property type="project" value="UniProtKB-KW"/>
</dbReference>
<evidence type="ECO:0000313" key="7">
    <source>
        <dbReference type="Proteomes" id="UP000377798"/>
    </source>
</evidence>
<dbReference type="InterPro" id="IPR017871">
    <property type="entry name" value="ABC_transporter-like_CS"/>
</dbReference>
<dbReference type="InterPro" id="IPR027417">
    <property type="entry name" value="P-loop_NTPase"/>
</dbReference>
<name>A0A8H2QSA5_9FIRM</name>
<gene>
    <name evidence="6" type="primary">ybhF</name>
    <name evidence="6" type="ORF">NCTC13150_01226</name>
</gene>
<evidence type="ECO:0000256" key="3">
    <source>
        <dbReference type="ARBA" id="ARBA00022741"/>
    </source>
</evidence>
<sequence>MNLVLNKVKKSFGNMKAVDNVSIEMEEGLYGLLGSNGAGKTTLMRMLCTVLKPTEGSICYDGMDIFKMDAQYRDIIGYLPQEFGFYPNLSVKKYLAYIASLKGLKNKVADRRIDILLETTGMKEHSLKKMKELSGGMKRRVGIAQALLNDPKILILDEPTAGLDPIERIRCRNLLGELAKGKIVLLSTHIVSDIEAIAKKVFVMKEGKIIKEGTVEELCSNIPCKVWLYCLKTDEAEGFISRFKSSVSAINNNGKYTELRILSENKPDDNARLVDATLEDLFFYYFGIEGGDKYD</sequence>
<protein>
    <submittedName>
        <fullName evidence="6">Uncharacterized ABC transporter ATP-binding protein YbhF</fullName>
    </submittedName>
</protein>
<reference evidence="6 7" key="1">
    <citation type="submission" date="2019-02" db="EMBL/GenBank/DDBJ databases">
        <authorList>
            <consortium name="Pathogen Informatics"/>
        </authorList>
    </citation>
    <scope>NUCLEOTIDE SEQUENCE [LARGE SCALE GENOMIC DNA]</scope>
    <source>
        <strain evidence="6 7">3012STDY7089603</strain>
    </source>
</reference>
<accession>A0A8H2QSA5</accession>
<dbReference type="SMART" id="SM00382">
    <property type="entry name" value="AAA"/>
    <property type="match status" value="1"/>
</dbReference>
<dbReference type="CDD" id="cd03264">
    <property type="entry name" value="ABC_drug_resistance_like"/>
    <property type="match status" value="1"/>
</dbReference>
<proteinExistence type="inferred from homology"/>
<dbReference type="PANTHER" id="PTHR43335">
    <property type="entry name" value="ABC TRANSPORTER, ATP-BINDING PROTEIN"/>
    <property type="match status" value="1"/>
</dbReference>
<keyword evidence="3" id="KW-0547">Nucleotide-binding</keyword>
<dbReference type="SUPFAM" id="SSF52540">
    <property type="entry name" value="P-loop containing nucleoside triphosphate hydrolases"/>
    <property type="match status" value="1"/>
</dbReference>
<keyword evidence="4 6" id="KW-0067">ATP-binding</keyword>